<dbReference type="PANTHER" id="PTHR30035:SF3">
    <property type="entry name" value="INTERMEMBRANE PHOSPHOLIPID TRANSPORT SYSTEM LIPOPROTEIN MLAA"/>
    <property type="match status" value="1"/>
</dbReference>
<dbReference type="PROSITE" id="PS51257">
    <property type="entry name" value="PROKAR_LIPOPROTEIN"/>
    <property type="match status" value="1"/>
</dbReference>
<feature type="signal peptide" evidence="4">
    <location>
        <begin position="1"/>
        <end position="24"/>
    </location>
</feature>
<dbReference type="Proteomes" id="UP000430564">
    <property type="component" value="Unassembled WGS sequence"/>
</dbReference>
<dbReference type="InterPro" id="IPR007428">
    <property type="entry name" value="MlaA"/>
</dbReference>
<evidence type="ECO:0000256" key="1">
    <source>
        <dbReference type="ARBA" id="ARBA00010634"/>
    </source>
</evidence>
<name>A0A6I1EQC1_9BURK</name>
<protein>
    <submittedName>
        <fullName evidence="5">VacJ family lipoprotein</fullName>
    </submittedName>
</protein>
<dbReference type="GO" id="GO:0120010">
    <property type="term" value="P:intermembrane phospholipid transfer"/>
    <property type="evidence" value="ECO:0007669"/>
    <property type="project" value="TreeGrafter"/>
</dbReference>
<dbReference type="OrthoDB" id="9785326at2"/>
<dbReference type="EMBL" id="WEHX01000004">
    <property type="protein sequence ID" value="KAB7662852.1"/>
    <property type="molecule type" value="Genomic_DNA"/>
</dbReference>
<gene>
    <name evidence="5" type="ORF">GBM95_01905</name>
</gene>
<dbReference type="GO" id="GO:0016020">
    <property type="term" value="C:membrane"/>
    <property type="evidence" value="ECO:0007669"/>
    <property type="project" value="InterPro"/>
</dbReference>
<keyword evidence="2 4" id="KW-0732">Signal</keyword>
<dbReference type="Pfam" id="PF04333">
    <property type="entry name" value="MlaA"/>
    <property type="match status" value="1"/>
</dbReference>
<organism evidence="5 6">
    <name type="scientific">Sutterella seckii</name>
    <dbReference type="NCBI Taxonomy" id="1944635"/>
    <lineage>
        <taxon>Bacteria</taxon>
        <taxon>Pseudomonadati</taxon>
        <taxon>Pseudomonadota</taxon>
        <taxon>Betaproteobacteria</taxon>
        <taxon>Burkholderiales</taxon>
        <taxon>Sutterellaceae</taxon>
        <taxon>Sutterella</taxon>
    </lineage>
</organism>
<accession>A0A6I1EQC1</accession>
<dbReference type="PANTHER" id="PTHR30035">
    <property type="entry name" value="LIPOPROTEIN VACJ-RELATED"/>
    <property type="match status" value="1"/>
</dbReference>
<evidence type="ECO:0000256" key="4">
    <source>
        <dbReference type="SAM" id="SignalP"/>
    </source>
</evidence>
<evidence type="ECO:0000313" key="5">
    <source>
        <dbReference type="EMBL" id="KAB7662852.1"/>
    </source>
</evidence>
<proteinExistence type="inferred from homology"/>
<evidence type="ECO:0000256" key="2">
    <source>
        <dbReference type="ARBA" id="ARBA00022729"/>
    </source>
</evidence>
<dbReference type="AlphaFoldDB" id="A0A6I1EQC1"/>
<feature type="region of interest" description="Disordered" evidence="3">
    <location>
        <begin position="236"/>
        <end position="255"/>
    </location>
</feature>
<feature type="chain" id="PRO_5026265432" evidence="4">
    <location>
        <begin position="25"/>
        <end position="255"/>
    </location>
</feature>
<evidence type="ECO:0000313" key="6">
    <source>
        <dbReference type="Proteomes" id="UP000430564"/>
    </source>
</evidence>
<dbReference type="PRINTS" id="PR01805">
    <property type="entry name" value="VACJLIPOPROT"/>
</dbReference>
<reference evidence="5 6" key="1">
    <citation type="submission" date="2019-10" db="EMBL/GenBank/DDBJ databases">
        <title>Genome diversity of Sutterella seckii.</title>
        <authorList>
            <person name="Chaplin A.V."/>
            <person name="Sokolova S.R."/>
            <person name="Mosin K.A."/>
            <person name="Ivanova E.L."/>
            <person name="Kochetkova T.O."/>
            <person name="Goltsov A.Y."/>
            <person name="Trofimov D.Y."/>
            <person name="Efimov B.A."/>
        </authorList>
    </citation>
    <scope>NUCLEOTIDE SEQUENCE [LARGE SCALE GENOMIC DNA]</scope>
    <source>
        <strain evidence="5 6">ASD393</strain>
    </source>
</reference>
<sequence>MKKQILKPAAGAALCAALFLAGCAQVPPNAGENPVDPYEAFNRNVYAFNDALDRAVAKPVAEAYVAWTPGFVQTGVSNAMDNLGEPTNTVNNLLQGKADKGISTFFRFLVNSTFGIAGLFDVASEIGLEKAPEDFGQTLGVWGVGEGSYLVLPVLGPSSTRDWTRYPAGWATSPTTWALWDEDWYWSAGLWVVDGLDTRARLLELEKFRESTVDEYAAVRDAYLAARRRAVADGEAMDAEEELETLTPLDFSDEE</sequence>
<keyword evidence="5" id="KW-0449">Lipoprotein</keyword>
<evidence type="ECO:0000256" key="3">
    <source>
        <dbReference type="SAM" id="MobiDB-lite"/>
    </source>
</evidence>
<comment type="similarity">
    <text evidence="1">Belongs to the MlaA family.</text>
</comment>
<dbReference type="RefSeq" id="WP_152157528.1">
    <property type="nucleotide sequence ID" value="NZ_WEHX01000004.1"/>
</dbReference>
<comment type="caution">
    <text evidence="5">The sequence shown here is derived from an EMBL/GenBank/DDBJ whole genome shotgun (WGS) entry which is preliminary data.</text>
</comment>